<keyword evidence="2 4" id="KW-0732">Signal</keyword>
<reference evidence="7" key="1">
    <citation type="submission" date="2016-11" db="EMBL/GenBank/DDBJ databases">
        <authorList>
            <person name="Varghese N."/>
            <person name="Submissions S."/>
        </authorList>
    </citation>
    <scope>NUCLEOTIDE SEQUENCE [LARGE SCALE GENOMIC DNA]</scope>
    <source>
        <strain evidence="7">Sac-22</strain>
    </source>
</reference>
<feature type="domain" description="SAF" evidence="5">
    <location>
        <begin position="107"/>
        <end position="169"/>
    </location>
</feature>
<evidence type="ECO:0000313" key="7">
    <source>
        <dbReference type="Proteomes" id="UP000184339"/>
    </source>
</evidence>
<dbReference type="GO" id="GO:0044780">
    <property type="term" value="P:bacterial-type flagellum assembly"/>
    <property type="evidence" value="ECO:0007669"/>
    <property type="project" value="InterPro"/>
</dbReference>
<comment type="subcellular location">
    <subcellularLocation>
        <location evidence="1 4">Periplasm</location>
    </subcellularLocation>
</comment>
<gene>
    <name evidence="6" type="ORF">SAMN05192549_101740</name>
</gene>
<evidence type="ECO:0000256" key="3">
    <source>
        <dbReference type="ARBA" id="ARBA00022764"/>
    </source>
</evidence>
<dbReference type="Gene3D" id="3.90.1210.10">
    <property type="entry name" value="Antifreeze-like/N-acetylneuraminic acid synthase C-terminal domain"/>
    <property type="match status" value="1"/>
</dbReference>
<name>A0A1M7J9X9_9BURK</name>
<keyword evidence="6" id="KW-0282">Flagellum</keyword>
<evidence type="ECO:0000256" key="2">
    <source>
        <dbReference type="ARBA" id="ARBA00022729"/>
    </source>
</evidence>
<dbReference type="OrthoDB" id="8561436at2"/>
<proteinExistence type="inferred from homology"/>
<dbReference type="InterPro" id="IPR013974">
    <property type="entry name" value="SAF"/>
</dbReference>
<keyword evidence="6" id="KW-0969">Cilium</keyword>
<evidence type="ECO:0000313" key="6">
    <source>
        <dbReference type="EMBL" id="SHM49890.1"/>
    </source>
</evidence>
<evidence type="ECO:0000259" key="5">
    <source>
        <dbReference type="SMART" id="SM00858"/>
    </source>
</evidence>
<dbReference type="AlphaFoldDB" id="A0A1M7J9X9"/>
<dbReference type="SMART" id="SM00858">
    <property type="entry name" value="SAF"/>
    <property type="match status" value="1"/>
</dbReference>
<dbReference type="PANTHER" id="PTHR36307:SF1">
    <property type="entry name" value="FLAGELLA BASAL BODY P-RING FORMATION PROTEIN FLGA"/>
    <property type="match status" value="1"/>
</dbReference>
<dbReference type="Gene3D" id="2.30.30.760">
    <property type="match status" value="1"/>
</dbReference>
<feature type="signal peptide" evidence="4">
    <location>
        <begin position="1"/>
        <end position="21"/>
    </location>
</feature>
<dbReference type="PANTHER" id="PTHR36307">
    <property type="entry name" value="FLAGELLA BASAL BODY P-RING FORMATION PROTEIN FLGA"/>
    <property type="match status" value="1"/>
</dbReference>
<protein>
    <recommendedName>
        <fullName evidence="4">Flagella basal body P-ring formation protein FlgA</fullName>
    </recommendedName>
</protein>
<keyword evidence="4" id="KW-1005">Bacterial flagellum biogenesis</keyword>
<evidence type="ECO:0000256" key="4">
    <source>
        <dbReference type="RuleBase" id="RU362063"/>
    </source>
</evidence>
<dbReference type="Proteomes" id="UP000184339">
    <property type="component" value="Unassembled WGS sequence"/>
</dbReference>
<evidence type="ECO:0000256" key="1">
    <source>
        <dbReference type="ARBA" id="ARBA00004418"/>
    </source>
</evidence>
<dbReference type="InterPro" id="IPR017585">
    <property type="entry name" value="SAF_FlgA"/>
</dbReference>
<sequence length="231" mass="23705">MKSRLLVTTLLAATFSTGAAAQAGRQDVAVIKRTVEQFLQVQAGGLPGEVTVTVGAIDPRMSLAACPDPQAFFMPGARAWGKTTVGVRCATPSTWTVYIQANVMVVGEYLAAAAPLVQGQPIDANQLTTLKGDLTMLPPGIATDASQVVGRSAMVSLPPGTPLRLDTLRSKPVVQSGQLVRLVSSGNGFSVSAEGRAMSTAGDGQVVQVKTGNGQQITGIAKSGGLVEVAF</sequence>
<keyword evidence="6" id="KW-0966">Cell projection</keyword>
<accession>A0A1M7J9X9</accession>
<dbReference type="InterPro" id="IPR039246">
    <property type="entry name" value="Flagellar_FlgA"/>
</dbReference>
<dbReference type="EMBL" id="FRCX01000001">
    <property type="protein sequence ID" value="SHM49890.1"/>
    <property type="molecule type" value="Genomic_DNA"/>
</dbReference>
<keyword evidence="3 4" id="KW-0574">Periplasm</keyword>
<keyword evidence="7" id="KW-1185">Reference proteome</keyword>
<organism evidence="6 7">
    <name type="scientific">Duganella sacchari</name>
    <dbReference type="NCBI Taxonomy" id="551987"/>
    <lineage>
        <taxon>Bacteria</taxon>
        <taxon>Pseudomonadati</taxon>
        <taxon>Pseudomonadota</taxon>
        <taxon>Betaproteobacteria</taxon>
        <taxon>Burkholderiales</taxon>
        <taxon>Oxalobacteraceae</taxon>
        <taxon>Telluria group</taxon>
        <taxon>Duganella</taxon>
    </lineage>
</organism>
<dbReference type="CDD" id="cd11614">
    <property type="entry name" value="SAF_CpaB_FlgA_like"/>
    <property type="match status" value="1"/>
</dbReference>
<dbReference type="InterPro" id="IPR041231">
    <property type="entry name" value="FlgA_N"/>
</dbReference>
<feature type="chain" id="PRO_5011833420" description="Flagella basal body P-ring formation protein FlgA" evidence="4">
    <location>
        <begin position="22"/>
        <end position="231"/>
    </location>
</feature>
<dbReference type="NCBIfam" id="TIGR03170">
    <property type="entry name" value="flgA_cterm"/>
    <property type="match status" value="1"/>
</dbReference>
<dbReference type="STRING" id="551987.SAMN05192549_101740"/>
<dbReference type="Pfam" id="PF17656">
    <property type="entry name" value="ChapFlgA_N"/>
    <property type="match status" value="1"/>
</dbReference>
<dbReference type="GO" id="GO:0042597">
    <property type="term" value="C:periplasmic space"/>
    <property type="evidence" value="ECO:0007669"/>
    <property type="project" value="UniProtKB-SubCell"/>
</dbReference>
<dbReference type="Pfam" id="PF13144">
    <property type="entry name" value="ChapFlgA"/>
    <property type="match status" value="1"/>
</dbReference>
<dbReference type="RefSeq" id="WP_072781427.1">
    <property type="nucleotide sequence ID" value="NZ_FRCX01000001.1"/>
</dbReference>
<comment type="similarity">
    <text evidence="4">Belongs to the FlgA family.</text>
</comment>
<comment type="function">
    <text evidence="4">Involved in the assembly process of the P-ring formation. It may associate with FlgF on the rod constituting a structure essential for the P-ring assembly or may act as a modulator protein for the P-ring assembly.</text>
</comment>